<dbReference type="InterPro" id="IPR000866">
    <property type="entry name" value="AhpC/TSA"/>
</dbReference>
<dbReference type="PROSITE" id="PS51318">
    <property type="entry name" value="TAT"/>
    <property type="match status" value="1"/>
</dbReference>
<dbReference type="EMBL" id="JAUSRO010000011">
    <property type="protein sequence ID" value="MDP9901170.1"/>
    <property type="molecule type" value="Genomic_DNA"/>
</dbReference>
<gene>
    <name evidence="2" type="ORF">J2W36_003436</name>
</gene>
<evidence type="ECO:0000313" key="2">
    <source>
        <dbReference type="EMBL" id="MDP9901170.1"/>
    </source>
</evidence>
<dbReference type="Pfam" id="PF00578">
    <property type="entry name" value="AhpC-TSA"/>
    <property type="match status" value="1"/>
</dbReference>
<evidence type="ECO:0000259" key="1">
    <source>
        <dbReference type="Pfam" id="PF00578"/>
    </source>
</evidence>
<dbReference type="RefSeq" id="WP_307690956.1">
    <property type="nucleotide sequence ID" value="NZ_JAUSRO010000011.1"/>
</dbReference>
<accession>A0ABT9S9Y3</accession>
<dbReference type="SUPFAM" id="SSF52833">
    <property type="entry name" value="Thioredoxin-like"/>
    <property type="match status" value="1"/>
</dbReference>
<dbReference type="Proteomes" id="UP001226867">
    <property type="component" value="Unassembled WGS sequence"/>
</dbReference>
<comment type="caution">
    <text evidence="2">The sequence shown here is derived from an EMBL/GenBank/DDBJ whole genome shotgun (WGS) entry which is preliminary data.</text>
</comment>
<dbReference type="InterPro" id="IPR036249">
    <property type="entry name" value="Thioredoxin-like_sf"/>
</dbReference>
<reference evidence="2 3" key="1">
    <citation type="submission" date="2023-07" db="EMBL/GenBank/DDBJ databases">
        <title>Sorghum-associated microbial communities from plants grown in Nebraska, USA.</title>
        <authorList>
            <person name="Schachtman D."/>
        </authorList>
    </citation>
    <scope>NUCLEOTIDE SEQUENCE [LARGE SCALE GENOMIC DNA]</scope>
    <source>
        <strain evidence="2 3">DS1607</strain>
    </source>
</reference>
<proteinExistence type="predicted"/>
<feature type="domain" description="Alkyl hydroperoxide reductase subunit C/ Thiol specific antioxidant" evidence="1">
    <location>
        <begin position="53"/>
        <end position="177"/>
    </location>
</feature>
<name>A0ABT9S9Y3_9BURK</name>
<organism evidence="2 3">
    <name type="scientific">Variovorax ginsengisoli</name>
    <dbReference type="NCBI Taxonomy" id="363844"/>
    <lineage>
        <taxon>Bacteria</taxon>
        <taxon>Pseudomonadati</taxon>
        <taxon>Pseudomonadota</taxon>
        <taxon>Betaproteobacteria</taxon>
        <taxon>Burkholderiales</taxon>
        <taxon>Comamonadaceae</taxon>
        <taxon>Variovorax</taxon>
    </lineage>
</organism>
<dbReference type="InterPro" id="IPR006311">
    <property type="entry name" value="TAT_signal"/>
</dbReference>
<keyword evidence="3" id="KW-1185">Reference proteome</keyword>
<evidence type="ECO:0000313" key="3">
    <source>
        <dbReference type="Proteomes" id="UP001226867"/>
    </source>
</evidence>
<sequence length="216" mass="22095">MPSLSSSAARSARAARKASAALSRASRRALMAAAVTLGATLLLGSHANATPAVGDRAPDFVAIDTQGTRHQLSDFAGRFVVLEWADTASPEVLTHYDSGALPATQKSATAQGAVWLSMVPTDTVAGARPQPGALERWMAEHAAAPTALLVDENGVIGQAYGAKMRPHLFVISPDGVLMSAASLDDPRAALQQVDDVLRTAMGTMPGAPATGTVASG</sequence>
<dbReference type="Gene3D" id="3.40.30.10">
    <property type="entry name" value="Glutaredoxin"/>
    <property type="match status" value="1"/>
</dbReference>
<protein>
    <submittedName>
        <fullName evidence="2">Peroxiredoxin</fullName>
    </submittedName>
</protein>